<name>A0ABP9EKK1_9ACTN</name>
<keyword evidence="3" id="KW-1185">Reference proteome</keyword>
<evidence type="ECO:0000313" key="3">
    <source>
        <dbReference type="Proteomes" id="UP001501752"/>
    </source>
</evidence>
<dbReference type="Proteomes" id="UP001501752">
    <property type="component" value="Unassembled WGS sequence"/>
</dbReference>
<dbReference type="SUPFAM" id="SSF82607">
    <property type="entry name" value="YbaB-like"/>
    <property type="match status" value="1"/>
</dbReference>
<feature type="compositionally biased region" description="Basic and acidic residues" evidence="1">
    <location>
        <begin position="135"/>
        <end position="149"/>
    </location>
</feature>
<reference evidence="3" key="1">
    <citation type="journal article" date="2019" name="Int. J. Syst. Evol. Microbiol.">
        <title>The Global Catalogue of Microorganisms (GCM) 10K type strain sequencing project: providing services to taxonomists for standard genome sequencing and annotation.</title>
        <authorList>
            <consortium name="The Broad Institute Genomics Platform"/>
            <consortium name="The Broad Institute Genome Sequencing Center for Infectious Disease"/>
            <person name="Wu L."/>
            <person name="Ma J."/>
        </authorList>
    </citation>
    <scope>NUCLEOTIDE SEQUENCE [LARGE SCALE GENOMIC DNA]</scope>
    <source>
        <strain evidence="3">JCM 13006</strain>
    </source>
</reference>
<dbReference type="Gene3D" id="3.30.1310.10">
    <property type="entry name" value="Nucleoid-associated protein YbaB-like domain"/>
    <property type="match status" value="1"/>
</dbReference>
<protein>
    <recommendedName>
        <fullName evidence="4">YbaB/EbfC DNA-binding family protein</fullName>
    </recommendedName>
</protein>
<evidence type="ECO:0000256" key="1">
    <source>
        <dbReference type="SAM" id="MobiDB-lite"/>
    </source>
</evidence>
<evidence type="ECO:0000313" key="2">
    <source>
        <dbReference type="EMBL" id="GAA4881295.1"/>
    </source>
</evidence>
<gene>
    <name evidence="2" type="ORF">GCM10023235_71960</name>
</gene>
<dbReference type="Pfam" id="PF02575">
    <property type="entry name" value="YbaB_DNA_bd"/>
    <property type="match status" value="1"/>
</dbReference>
<dbReference type="RefSeq" id="WP_345701107.1">
    <property type="nucleotide sequence ID" value="NZ_BAABIS010000001.1"/>
</dbReference>
<dbReference type="InterPro" id="IPR036894">
    <property type="entry name" value="YbaB-like_sf"/>
</dbReference>
<sequence length="149" mass="16099">MTFSFAEQIEQAMATMAEQHSRMAAAAKELEAATASATSKDRLVTATVGAQGQVVSLVFHTNAYRTMAPTELGAAITEVLNTARADLGERIATRMTAFSGLGEALRASMTEGTELDELFAPLKAMRPGYAEAEAAEERRKHDRQEEFRG</sequence>
<organism evidence="2 3">
    <name type="scientific">Kitasatospora terrestris</name>
    <dbReference type="NCBI Taxonomy" id="258051"/>
    <lineage>
        <taxon>Bacteria</taxon>
        <taxon>Bacillati</taxon>
        <taxon>Actinomycetota</taxon>
        <taxon>Actinomycetes</taxon>
        <taxon>Kitasatosporales</taxon>
        <taxon>Streptomycetaceae</taxon>
        <taxon>Kitasatospora</taxon>
    </lineage>
</organism>
<evidence type="ECO:0008006" key="4">
    <source>
        <dbReference type="Google" id="ProtNLM"/>
    </source>
</evidence>
<dbReference type="InterPro" id="IPR004401">
    <property type="entry name" value="YbaB/EbfC"/>
</dbReference>
<proteinExistence type="predicted"/>
<accession>A0ABP9EKK1</accession>
<comment type="caution">
    <text evidence="2">The sequence shown here is derived from an EMBL/GenBank/DDBJ whole genome shotgun (WGS) entry which is preliminary data.</text>
</comment>
<feature type="region of interest" description="Disordered" evidence="1">
    <location>
        <begin position="130"/>
        <end position="149"/>
    </location>
</feature>
<dbReference type="EMBL" id="BAABIS010000001">
    <property type="protein sequence ID" value="GAA4881295.1"/>
    <property type="molecule type" value="Genomic_DNA"/>
</dbReference>